<dbReference type="InterPro" id="IPR019337">
    <property type="entry name" value="Telomere_length_regulation_dom"/>
</dbReference>
<reference evidence="4 5" key="1">
    <citation type="submission" date="2013-05" db="EMBL/GenBank/DDBJ databases">
        <title>Drechslerella stenobrocha genome reveals carnivorous origination and mechanical trapping mechanism of predatory fungi.</title>
        <authorList>
            <person name="Liu X."/>
            <person name="Zhang W."/>
            <person name="Liu K."/>
        </authorList>
    </citation>
    <scope>NUCLEOTIDE SEQUENCE [LARGE SCALE GENOMIC DNA]</scope>
    <source>
        <strain evidence="4 5">248</strain>
    </source>
</reference>
<dbReference type="InterPro" id="IPR038528">
    <property type="entry name" value="TEL2_C_sf"/>
</dbReference>
<comment type="similarity">
    <text evidence="1">Belongs to the TEL2 family.</text>
</comment>
<organism evidence="4 5">
    <name type="scientific">Drechslerella stenobrocha 248</name>
    <dbReference type="NCBI Taxonomy" id="1043628"/>
    <lineage>
        <taxon>Eukaryota</taxon>
        <taxon>Fungi</taxon>
        <taxon>Dikarya</taxon>
        <taxon>Ascomycota</taxon>
        <taxon>Pezizomycotina</taxon>
        <taxon>Orbiliomycetes</taxon>
        <taxon>Orbiliales</taxon>
        <taxon>Orbiliaceae</taxon>
        <taxon>Drechslerella</taxon>
    </lineage>
</organism>
<dbReference type="HOGENOM" id="CLU_005799_0_0_1"/>
<name>W7HQ04_9PEZI</name>
<dbReference type="Pfam" id="PF10193">
    <property type="entry name" value="Telomere_reg-2"/>
    <property type="match status" value="1"/>
</dbReference>
<feature type="region of interest" description="Disordered" evidence="2">
    <location>
        <begin position="618"/>
        <end position="654"/>
    </location>
</feature>
<dbReference type="InterPro" id="IPR051970">
    <property type="entry name" value="TEL2_Regulation"/>
</dbReference>
<dbReference type="PANTHER" id="PTHR15830:SF10">
    <property type="entry name" value="TELOMERE LENGTH REGULATION PROTEIN TEL2 HOMOLOG"/>
    <property type="match status" value="1"/>
</dbReference>
<gene>
    <name evidence="4" type="ORF">DRE_05951</name>
</gene>
<evidence type="ECO:0000259" key="3">
    <source>
        <dbReference type="Pfam" id="PF10193"/>
    </source>
</evidence>
<evidence type="ECO:0000256" key="2">
    <source>
        <dbReference type="SAM" id="MobiDB-lite"/>
    </source>
</evidence>
<proteinExistence type="inferred from homology"/>
<sequence>MDDLLTPIRITSLKTSTADDAAQLDLKLTSTTLIQPVDEPVAAASSNPARAPTSPELAVEILRTQPSLHELSAVLKYLSPPRSPHNAPKDDGLNAVNANAVAVEFDIVAVSPLASRIINALIVDTIPSFWGILASSPAHKSERSRLLRCLRSVSGLGGVVERLKVLLKQASSSSAAATADRPKNVTLIKVDVEGVSQREGLVAQVSDLMDVLGYLMHGNKFIETIWGGLKYDISGLGGAVEDRKREMAWKGFVALVAGGKALSVAAEADIVLSGAGQVVEERQSSWVGDGKAYSSWLRENITKMVDETAQEDGATWKAIAGVLTRAFGLGYNGNLIDIRLCSNISTATEDLFRRTRLLLSHFKEHEKRTYINTLLKLLLQTYLQSYAEEDHNYSKRVALVSKAIHEICIIDDGLQQGYQDILLDWILIDGGPGAAEPVGIRRAVVSAINSSPDAATILRECLESQVQTFGDSLWIRHAPIVHQEVNVQCLLLCAGYVHRHPPSYVKVAARSSPFMSGVSNHLASTNTRVRFLGMITGETVSSLVDQDGKQLKFTDSLDASEEEASKWRGLIKVDDSLPGFEIFKYEPLVSTAPRKPAKQPSTSKPKAAIVDITSQPVGRIQELGSDDDSDDDLIPYPKPDSDPEDSDDDATLVNRKKPLPPVYIRDLLYLLHDHESHDKQHLALLHAAVLIRRKATHGTELSSHAVELLSTLVGIQDKFDMDNFDTLRLKAVVALVVTLPSTAGPWTAQRIFEGDYSLAQRCVMLSAIGIAAMELSGEQVPEDSPLFQFQLSPADQEKAQFPSRRLPPQLHRIYYANTPIDTLSDRLKTTMLQPIAAKAADELTPAPSLLKVRTFSTRMAVEAARKKPAANRLAQLVVPAFFAPLTGHWWIFLRDHGSSSPRLVPHLLALYVKTLAVLLHATGPTALPLPGMIDGFWDLLLSLRAAPVALENSAVLDACLVGLLTMFEVCGDDAQRRRIAEERGKELVETQEWVSAVFAGSDGGEGGGEARRGLAAAVLLRCREVVERYERLLMGELIG</sequence>
<dbReference type="Gene3D" id="1.25.40.720">
    <property type="entry name" value="Telomere length regulation protein 2, C-terminal domain"/>
    <property type="match status" value="2"/>
</dbReference>
<evidence type="ECO:0000256" key="1">
    <source>
        <dbReference type="ARBA" id="ARBA00006133"/>
    </source>
</evidence>
<protein>
    <recommendedName>
        <fullName evidence="3">Telomere length regulation protein conserved domain-containing protein</fullName>
    </recommendedName>
</protein>
<dbReference type="GO" id="GO:0051083">
    <property type="term" value="P:'de novo' cotranslational protein folding"/>
    <property type="evidence" value="ECO:0007669"/>
    <property type="project" value="TreeGrafter"/>
</dbReference>
<dbReference type="EMBL" id="KI966429">
    <property type="protein sequence ID" value="EWC45224.1"/>
    <property type="molecule type" value="Genomic_DNA"/>
</dbReference>
<feature type="compositionally biased region" description="Acidic residues" evidence="2">
    <location>
        <begin position="624"/>
        <end position="633"/>
    </location>
</feature>
<dbReference type="AlphaFoldDB" id="W7HQ04"/>
<feature type="domain" description="Telomere length regulation protein conserved" evidence="3">
    <location>
        <begin position="661"/>
        <end position="772"/>
    </location>
</feature>
<keyword evidence="5" id="KW-1185">Reference proteome</keyword>
<accession>W7HQ04</accession>
<dbReference type="GO" id="GO:0042162">
    <property type="term" value="F:telomeric DNA binding"/>
    <property type="evidence" value="ECO:0007669"/>
    <property type="project" value="TreeGrafter"/>
</dbReference>
<evidence type="ECO:0000313" key="4">
    <source>
        <dbReference type="EMBL" id="EWC45224.1"/>
    </source>
</evidence>
<evidence type="ECO:0000313" key="5">
    <source>
        <dbReference type="Proteomes" id="UP000024837"/>
    </source>
</evidence>
<dbReference type="PANTHER" id="PTHR15830">
    <property type="entry name" value="TELOMERE LENGTH REGULATION PROTEIN TEL2 FAMILY MEMBER"/>
    <property type="match status" value="1"/>
</dbReference>
<dbReference type="GO" id="GO:0005829">
    <property type="term" value="C:cytosol"/>
    <property type="evidence" value="ECO:0007669"/>
    <property type="project" value="TreeGrafter"/>
</dbReference>
<dbReference type="Proteomes" id="UP000024837">
    <property type="component" value="Unassembled WGS sequence"/>
</dbReference>
<dbReference type="OrthoDB" id="10258062at2759"/>
<dbReference type="GO" id="GO:0051879">
    <property type="term" value="F:Hsp90 protein binding"/>
    <property type="evidence" value="ECO:0007669"/>
    <property type="project" value="TreeGrafter"/>
</dbReference>